<protein>
    <submittedName>
        <fullName evidence="1">Uncharacterized protein</fullName>
    </submittedName>
</protein>
<dbReference type="OrthoDB" id="3344688at2759"/>
<proteinExistence type="predicted"/>
<reference evidence="1" key="1">
    <citation type="submission" date="2021-03" db="EMBL/GenBank/DDBJ databases">
        <title>Draft genome sequence of rust myrtle Austropuccinia psidii MF-1, a brazilian biotype.</title>
        <authorList>
            <person name="Quecine M.C."/>
            <person name="Pachon D.M.R."/>
            <person name="Bonatelli M.L."/>
            <person name="Correr F.H."/>
            <person name="Franceschini L.M."/>
            <person name="Leite T.F."/>
            <person name="Margarido G.R.A."/>
            <person name="Almeida C.A."/>
            <person name="Ferrarezi J.A."/>
            <person name="Labate C.A."/>
        </authorList>
    </citation>
    <scope>NUCLEOTIDE SEQUENCE</scope>
    <source>
        <strain evidence="1">MF-1</strain>
    </source>
</reference>
<gene>
    <name evidence="1" type="ORF">O181_120662</name>
</gene>
<evidence type="ECO:0000313" key="2">
    <source>
        <dbReference type="Proteomes" id="UP000765509"/>
    </source>
</evidence>
<name>A0A9Q3KHF6_9BASI</name>
<comment type="caution">
    <text evidence="1">The sequence shown here is derived from an EMBL/GenBank/DDBJ whole genome shotgun (WGS) entry which is preliminary data.</text>
</comment>
<dbReference type="PANTHER" id="PTHR11439:SF483">
    <property type="entry name" value="PEPTIDE SYNTHASE GLIP-LIKE, PUTATIVE (AFU_ORTHOLOGUE AFUA_3G12920)-RELATED"/>
    <property type="match status" value="1"/>
</dbReference>
<evidence type="ECO:0000313" key="1">
    <source>
        <dbReference type="EMBL" id="MBW0580947.1"/>
    </source>
</evidence>
<dbReference type="Proteomes" id="UP000765509">
    <property type="component" value="Unassembled WGS sequence"/>
</dbReference>
<accession>A0A9Q3KHF6</accession>
<sequence>MIPCNGNFLDKIKPNLSDNIVRITSFQQAIRSSKNLDYHTRPEVMFTVNQISKYSNKPNKCQWNALKNLLHYLNGTKGKCLDYKWESMKEALNGWADADYANDKKDRKLIAGYVILSFRNPIRWLIKKKLVVAQSTTEAEYIAIKIFSKQLQWLTFSLKKFRSCFTSTIPYSK</sequence>
<dbReference type="CDD" id="cd09272">
    <property type="entry name" value="RNase_HI_RT_Ty1"/>
    <property type="match status" value="1"/>
</dbReference>
<dbReference type="EMBL" id="AVOT02108755">
    <property type="protein sequence ID" value="MBW0580947.1"/>
    <property type="molecule type" value="Genomic_DNA"/>
</dbReference>
<organism evidence="1 2">
    <name type="scientific">Austropuccinia psidii MF-1</name>
    <dbReference type="NCBI Taxonomy" id="1389203"/>
    <lineage>
        <taxon>Eukaryota</taxon>
        <taxon>Fungi</taxon>
        <taxon>Dikarya</taxon>
        <taxon>Basidiomycota</taxon>
        <taxon>Pucciniomycotina</taxon>
        <taxon>Pucciniomycetes</taxon>
        <taxon>Pucciniales</taxon>
        <taxon>Sphaerophragmiaceae</taxon>
        <taxon>Austropuccinia</taxon>
    </lineage>
</organism>
<dbReference type="PANTHER" id="PTHR11439">
    <property type="entry name" value="GAG-POL-RELATED RETROTRANSPOSON"/>
    <property type="match status" value="1"/>
</dbReference>
<dbReference type="AlphaFoldDB" id="A0A9Q3KHF6"/>
<keyword evidence="2" id="KW-1185">Reference proteome</keyword>